<dbReference type="GO" id="GO:0016740">
    <property type="term" value="F:transferase activity"/>
    <property type="evidence" value="ECO:0007669"/>
    <property type="project" value="UniProtKB-KW"/>
</dbReference>
<feature type="region of interest" description="Disordered" evidence="14">
    <location>
        <begin position="154"/>
        <end position="187"/>
    </location>
</feature>
<dbReference type="Gene3D" id="1.20.1310.10">
    <property type="entry name" value="Cullin Repeats"/>
    <property type="match status" value="1"/>
</dbReference>
<evidence type="ECO:0000259" key="18">
    <source>
        <dbReference type="PROSITE" id="PS51873"/>
    </source>
</evidence>
<evidence type="ECO:0000256" key="9">
    <source>
        <dbReference type="ARBA" id="ARBA00022833"/>
    </source>
</evidence>
<dbReference type="SUPFAM" id="SSF48371">
    <property type="entry name" value="ARM repeat"/>
    <property type="match status" value="1"/>
</dbReference>
<keyword evidence="20" id="KW-1185">Reference proteome</keyword>
<dbReference type="SUPFAM" id="SSF49785">
    <property type="entry name" value="Galactose-binding domain-like"/>
    <property type="match status" value="1"/>
</dbReference>
<name>A0AAD1RI66_PELCU</name>
<dbReference type="GO" id="GO:0031625">
    <property type="term" value="F:ubiquitin protein ligase binding"/>
    <property type="evidence" value="ECO:0007669"/>
    <property type="project" value="InterPro"/>
</dbReference>
<keyword evidence="9" id="KW-0862">Zinc</keyword>
<dbReference type="Pfam" id="PF22191">
    <property type="entry name" value="IBR_1"/>
    <property type="match status" value="1"/>
</dbReference>
<dbReference type="PROSITE" id="PS51873">
    <property type="entry name" value="TRIAD"/>
    <property type="match status" value="1"/>
</dbReference>
<dbReference type="InterPro" id="IPR013083">
    <property type="entry name" value="Znf_RING/FYVE/PHD"/>
</dbReference>
<dbReference type="GO" id="GO:0008270">
    <property type="term" value="F:zinc ion binding"/>
    <property type="evidence" value="ECO:0007669"/>
    <property type="project" value="UniProtKB-KW"/>
</dbReference>
<evidence type="ECO:0000256" key="1">
    <source>
        <dbReference type="ARBA" id="ARBA00004906"/>
    </source>
</evidence>
<keyword evidence="5" id="KW-0479">Metal-binding</keyword>
<dbReference type="InterPro" id="IPR036390">
    <property type="entry name" value="WH_DNA-bd_sf"/>
</dbReference>
<dbReference type="Gene3D" id="2.60.120.260">
    <property type="entry name" value="Galactose-binding domain-like"/>
    <property type="match status" value="1"/>
</dbReference>
<keyword evidence="10" id="KW-0832">Ubl conjugation</keyword>
<feature type="compositionally biased region" description="Polar residues" evidence="14">
    <location>
        <begin position="154"/>
        <end position="164"/>
    </location>
</feature>
<accession>A0AAD1RI66</accession>
<dbReference type="SMART" id="SM00884">
    <property type="entry name" value="Cullin_Nedd8"/>
    <property type="match status" value="1"/>
</dbReference>
<evidence type="ECO:0000256" key="12">
    <source>
        <dbReference type="PROSITE-ProRule" id="PRU00330"/>
    </source>
</evidence>
<dbReference type="EMBL" id="OW240913">
    <property type="protein sequence ID" value="CAH2256543.1"/>
    <property type="molecule type" value="Genomic_DNA"/>
</dbReference>
<feature type="region of interest" description="Disordered" evidence="14">
    <location>
        <begin position="1478"/>
        <end position="1519"/>
    </location>
</feature>
<dbReference type="Pfam" id="PF01485">
    <property type="entry name" value="IBR"/>
    <property type="match status" value="1"/>
</dbReference>
<dbReference type="InterPro" id="IPR056405">
    <property type="entry name" value="ARM_CUL7_CUL9"/>
</dbReference>
<evidence type="ECO:0000256" key="8">
    <source>
        <dbReference type="ARBA" id="ARBA00022786"/>
    </source>
</evidence>
<dbReference type="GO" id="GO:0006511">
    <property type="term" value="P:ubiquitin-dependent protein catabolic process"/>
    <property type="evidence" value="ECO:0007669"/>
    <property type="project" value="InterPro"/>
</dbReference>
<gene>
    <name evidence="19" type="ORF">PECUL_23A059481</name>
</gene>
<dbReference type="InterPro" id="IPR047561">
    <property type="entry name" value="BRcat_RBR_CUL9"/>
</dbReference>
<dbReference type="InterPro" id="IPR036317">
    <property type="entry name" value="Cullin_homology_sf"/>
</dbReference>
<dbReference type="InterPro" id="IPR044066">
    <property type="entry name" value="TRIAD_supradom"/>
</dbReference>
<keyword evidence="8" id="KW-0833">Ubl conjugation pathway</keyword>
<dbReference type="Pfam" id="PF26557">
    <property type="entry name" value="Cullin_AB"/>
    <property type="match status" value="1"/>
</dbReference>
<dbReference type="InterPro" id="IPR019559">
    <property type="entry name" value="Cullin_neddylation_domain"/>
</dbReference>
<dbReference type="InterPro" id="IPR036388">
    <property type="entry name" value="WH-like_DNA-bd_sf"/>
</dbReference>
<evidence type="ECO:0000256" key="5">
    <source>
        <dbReference type="ARBA" id="ARBA00022723"/>
    </source>
</evidence>
<dbReference type="InterPro" id="IPR008979">
    <property type="entry name" value="Galactose-bd-like_sf"/>
</dbReference>
<feature type="domain" description="DOC" evidence="17">
    <location>
        <begin position="689"/>
        <end position="868"/>
    </location>
</feature>
<dbReference type="PANTHER" id="PTHR22771">
    <property type="entry name" value="CULLIN AND GALACTOSE-BINDING DOMAIN-CONTAINING"/>
    <property type="match status" value="1"/>
</dbReference>
<dbReference type="InterPro" id="IPR059120">
    <property type="entry name" value="Cullin-like_AB"/>
</dbReference>
<comment type="pathway">
    <text evidence="1">Protein modification; protein ubiquitination.</text>
</comment>
<feature type="domain" description="RING-type" evidence="16">
    <location>
        <begin position="1606"/>
        <end position="1652"/>
    </location>
</feature>
<dbReference type="InterPro" id="IPR016024">
    <property type="entry name" value="ARM-type_fold"/>
</dbReference>
<dbReference type="SUPFAM" id="SSF75632">
    <property type="entry name" value="Cullin homology domain"/>
    <property type="match status" value="1"/>
</dbReference>
<proteinExistence type="inferred from homology"/>
<dbReference type="PANTHER" id="PTHR22771:SF4">
    <property type="entry name" value="CULLIN 7-RELATED"/>
    <property type="match status" value="1"/>
</dbReference>
<evidence type="ECO:0000313" key="20">
    <source>
        <dbReference type="Proteomes" id="UP001295444"/>
    </source>
</evidence>
<dbReference type="InterPro" id="IPR016158">
    <property type="entry name" value="Cullin_homology"/>
</dbReference>
<comment type="similarity">
    <text evidence="2">Belongs to the RBR family. Ariadne subfamily.</text>
</comment>
<evidence type="ECO:0000256" key="13">
    <source>
        <dbReference type="RuleBase" id="RU003829"/>
    </source>
</evidence>
<sequence>MIEIIGSGNQGEEDTQDRASSLTENLKFSPVTQALHSKPSGGLYNLPYLAMSACESTVLRQDEWWELLFFIRRLEPQEQQEVYSLIGQSQDGEPSTLDEQAVMQMLVSVNLAQKILNFLEEQCHGCILSDLQNSHIYAKYFLCTRGADRQNLNSDTSFQDNSAQGGLVSKKPKTEDSPKIERFGAPPDADVSDLQLLNNLLSLEGLQTTELASEKSKGFGTFKGHLTGASLEMLVEMLEKARSVCGAEALGFIIQILEQQSGDEGQGLKSEGRSVREKIVKMLVELLTNQVKEKLLVVTCLQLTYVMMSKYDWRVLFATEGGVRAVLGCMHEHQASAAMQHAGLSVLKVLTGVGSCELRGGSRRYTLNPSDSQVMKEIFCSIGSAASASSINLLKAIPEAISKMLATPGCFSSVYNGLLVVHMLIENHKGLAEQLSSCALSSVLQSFAEDSSNSMHGRWDVFMQRQLTELLKNGQEKTDSEATEDSQTQAVQEMELPALLSSLKDSRTCRDLLPSLERCVCDDVSSMRCDVSQLLTDSDFFLQLLSCLEQLRTEKRLQLSVYRILNKALDFYQEDGLSWHRSIEPCLNYLGSNSNDQELLQEMVTFLLRLASANKDCAVVMCRLGAKETMNKVLEKQSATILQASELKDLLTDSEKYASLYQKMATSILAGCIQMVLGQIEEHRRTQHQINIPFFNVFLRNLCQGSSVEVKEDKCWEKIEVSSNPYRASKLTDGNPKSYWESSGSTGSHYINIYMHRGVIIRQLFIIVATEDSSYMPARLVVMGGESPSSINTELNTVNIPSTAGHVLLLENLTRFWPIIQIKIKRCQQGGIDTRVRGLEVLGPKPTFWPVFKEQLCRRTFLFYTSRAHSWGQEICEKRECLLQLFNRLNRALSHEQEFAERFLSDDEAAQALGRTCWEALIAPIVQSITTPDTDGLSPLSWLLNKYLENKQLSGRPRSRSSVFNSRVRRLTHLLVHVDTSLPDTETLRPPSKANVKSREVAAVPVKVSSPSVSSMGGIAECWQGVVQKQVQKFLESSWNDEDVVPRFCSVYLGLRRAMEELFGQQTLFLLSLRQGFCEGLLQLSFLTALHVMERFARYIDQRMQEVRSDSSDLQALDQLQQFLEFILFLSDLELANSFEHFYRHYLADRLLSLGPCWLENSVVDHIGICFPNRFPQQMLKNLQESKDLQREQHLYSLQELDTELLSEEEECELMDEDSVPLAQDQEVLDIQISVLSPRCWAVSSFCYMNDPNKHLPESLGVSLQHFTDFYSKSQSVLGFDFAQSRRLQWTWLGNAELQYGDLTLRVSTLQMVILLLFNQQEEISEESILQSTGLSPVLMNHALAPLTAKGSILTHNQKGRLCLNDEELIERGSGKILQFLPKQTYLNVEEDEGRSLERKRNIIFCLITQIMKEEKEIHIDNLVFRVTEACQKLESRKSPPFLSFGCSHTDVLSCIMHLISQGYVRRSEESPHILEYLSKDPSTPHKGKAHISFQNSSKKKQDSSMKSSPTSSAGGTEHGVLETVLLPMGRTLSQEEVWALMSQMVNQVSETLSISPDSAQHLLIHCKWNVDLLIQRYTDDPQILLMASGLEVQEMHLPDSPLPACPVCMSPVSATDSPPTLCCRHFCCKSCWKEYLTMRIEQNLVLNCTCPTTDCLAQPTSEFICKIISSKEVLEKYNKALLRGFVECCSNLTWCTNPQGCDRVLCKEGLGSGAACSKCSWLSCFSCSFPEAHYPASCSHMSQWMDDGGFYEGMTVEAQSKHLTKLISKHCPSCQAPIEKNEGCLHMTCAKCNHGFCWRCLKPWKPTHKDYYNCSAMVSKAARQEKRFQDYNERCTFQHHAKDFAVSLRNRLCTLSVEPPLRPLTFLITACRVLEMSRKVLGYSCVYSYYNQDSERLDVLETQTENLELHVSALQILLEDSLLQSEDLSSSVRLLSADKYNSGLELVRRVQERLSGILQHSTQCCCW</sequence>
<evidence type="ECO:0000256" key="10">
    <source>
        <dbReference type="ARBA" id="ARBA00022843"/>
    </source>
</evidence>
<dbReference type="Proteomes" id="UP001295444">
    <property type="component" value="Chromosome 02"/>
</dbReference>
<dbReference type="Gene3D" id="3.30.230.130">
    <property type="entry name" value="Cullin, Chain C, Domain 2"/>
    <property type="match status" value="1"/>
</dbReference>
<dbReference type="PROSITE" id="PS50069">
    <property type="entry name" value="CULLIN_2"/>
    <property type="match status" value="1"/>
</dbReference>
<evidence type="ECO:0000259" key="15">
    <source>
        <dbReference type="PROSITE" id="PS50069"/>
    </source>
</evidence>
<dbReference type="PROSITE" id="PS00518">
    <property type="entry name" value="ZF_RING_1"/>
    <property type="match status" value="1"/>
</dbReference>
<dbReference type="InterPro" id="IPR048962">
    <property type="entry name" value="ARIH1-like_UBL"/>
</dbReference>
<protein>
    <submittedName>
        <fullName evidence="19">Cullin-9 isoform X1</fullName>
    </submittedName>
</protein>
<feature type="domain" description="Cullin family profile" evidence="15">
    <location>
        <begin position="1091"/>
        <end position="1348"/>
    </location>
</feature>
<dbReference type="Pfam" id="PF24742">
    <property type="entry name" value="ARM_CUL7_CUL9"/>
    <property type="match status" value="1"/>
</dbReference>
<dbReference type="CDD" id="cd20347">
    <property type="entry name" value="BRcat_RBR_CUL9"/>
    <property type="match status" value="1"/>
</dbReference>
<comment type="similarity">
    <text evidence="12 13">Belongs to the cullin family.</text>
</comment>
<feature type="compositionally biased region" description="Basic and acidic residues" evidence="14">
    <location>
        <begin position="172"/>
        <end position="182"/>
    </location>
</feature>
<evidence type="ECO:0000259" key="17">
    <source>
        <dbReference type="PROSITE" id="PS51284"/>
    </source>
</evidence>
<dbReference type="Gene3D" id="3.30.40.10">
    <property type="entry name" value="Zinc/RING finger domain, C3HC4 (zinc finger)"/>
    <property type="match status" value="1"/>
</dbReference>
<dbReference type="SMART" id="SM01337">
    <property type="entry name" value="APC10"/>
    <property type="match status" value="1"/>
</dbReference>
<keyword evidence="3" id="KW-1017">Isopeptide bond</keyword>
<dbReference type="Pfam" id="PF00888">
    <property type="entry name" value="Cullin"/>
    <property type="match status" value="1"/>
</dbReference>
<dbReference type="InterPro" id="IPR017907">
    <property type="entry name" value="Znf_RING_CS"/>
</dbReference>
<dbReference type="PROSITE" id="PS50089">
    <property type="entry name" value="ZF_RING_2"/>
    <property type="match status" value="1"/>
</dbReference>
<dbReference type="InterPro" id="IPR004939">
    <property type="entry name" value="APC_su10/DOC_dom"/>
</dbReference>
<reference evidence="19" key="1">
    <citation type="submission" date="2022-03" db="EMBL/GenBank/DDBJ databases">
        <authorList>
            <person name="Alioto T."/>
            <person name="Alioto T."/>
            <person name="Gomez Garrido J."/>
        </authorList>
    </citation>
    <scope>NUCLEOTIDE SEQUENCE</scope>
</reference>
<feature type="domain" description="RING-type" evidence="18">
    <location>
        <begin position="1602"/>
        <end position="1819"/>
    </location>
</feature>
<evidence type="ECO:0000256" key="7">
    <source>
        <dbReference type="ARBA" id="ARBA00022771"/>
    </source>
</evidence>
<dbReference type="Pfam" id="PF21235">
    <property type="entry name" value="UBA_ARI1"/>
    <property type="match status" value="1"/>
</dbReference>
<keyword evidence="6" id="KW-0677">Repeat</keyword>
<evidence type="ECO:0000256" key="14">
    <source>
        <dbReference type="SAM" id="MobiDB-lite"/>
    </source>
</evidence>
<keyword evidence="4" id="KW-0808">Transferase</keyword>
<evidence type="ECO:0000256" key="6">
    <source>
        <dbReference type="ARBA" id="ARBA00022737"/>
    </source>
</evidence>
<evidence type="ECO:0000256" key="3">
    <source>
        <dbReference type="ARBA" id="ARBA00022499"/>
    </source>
</evidence>
<dbReference type="Gene3D" id="1.10.10.10">
    <property type="entry name" value="Winged helix-like DNA-binding domain superfamily/Winged helix DNA-binding domain"/>
    <property type="match status" value="1"/>
</dbReference>
<evidence type="ECO:0000256" key="11">
    <source>
        <dbReference type="PROSITE-ProRule" id="PRU00175"/>
    </source>
</evidence>
<dbReference type="Gene3D" id="1.20.120.1750">
    <property type="match status" value="1"/>
</dbReference>
<dbReference type="InterPro" id="IPR045093">
    <property type="entry name" value="Cullin"/>
</dbReference>
<organism evidence="19 20">
    <name type="scientific">Pelobates cultripes</name>
    <name type="common">Western spadefoot toad</name>
    <dbReference type="NCBI Taxonomy" id="61616"/>
    <lineage>
        <taxon>Eukaryota</taxon>
        <taxon>Metazoa</taxon>
        <taxon>Chordata</taxon>
        <taxon>Craniata</taxon>
        <taxon>Vertebrata</taxon>
        <taxon>Euteleostomi</taxon>
        <taxon>Amphibia</taxon>
        <taxon>Batrachia</taxon>
        <taxon>Anura</taxon>
        <taxon>Pelobatoidea</taxon>
        <taxon>Pelobatidae</taxon>
        <taxon>Pelobates</taxon>
    </lineage>
</organism>
<dbReference type="CDD" id="cd20359">
    <property type="entry name" value="Rcat_RBR_CUL9"/>
    <property type="match status" value="1"/>
</dbReference>
<evidence type="ECO:0000259" key="16">
    <source>
        <dbReference type="PROSITE" id="PS50089"/>
    </source>
</evidence>
<evidence type="ECO:0000256" key="2">
    <source>
        <dbReference type="ARBA" id="ARBA00005884"/>
    </source>
</evidence>
<keyword evidence="7 11" id="KW-0863">Zinc-finger</keyword>
<dbReference type="InterPro" id="IPR047560">
    <property type="entry name" value="Rcat_RBR_CUL9"/>
</dbReference>
<feature type="region of interest" description="Disordered" evidence="14">
    <location>
        <begin position="1"/>
        <end position="21"/>
    </location>
</feature>
<dbReference type="SMART" id="SM00647">
    <property type="entry name" value="IBR"/>
    <property type="match status" value="2"/>
</dbReference>
<dbReference type="InterPro" id="IPR002867">
    <property type="entry name" value="IBR_dom"/>
</dbReference>
<dbReference type="PROSITE" id="PS51284">
    <property type="entry name" value="DOC"/>
    <property type="match status" value="1"/>
</dbReference>
<dbReference type="InterPro" id="IPR001373">
    <property type="entry name" value="Cullin_N"/>
</dbReference>
<dbReference type="InterPro" id="IPR001841">
    <property type="entry name" value="Znf_RING"/>
</dbReference>
<dbReference type="SUPFAM" id="SSF46785">
    <property type="entry name" value="Winged helix' DNA-binding domain"/>
    <property type="match status" value="1"/>
</dbReference>
<dbReference type="SUPFAM" id="SSF57850">
    <property type="entry name" value="RING/U-box"/>
    <property type="match status" value="2"/>
</dbReference>
<evidence type="ECO:0000256" key="4">
    <source>
        <dbReference type="ARBA" id="ARBA00022679"/>
    </source>
</evidence>
<evidence type="ECO:0000313" key="19">
    <source>
        <dbReference type="EMBL" id="CAH2256543.1"/>
    </source>
</evidence>
<dbReference type="Pfam" id="PF03256">
    <property type="entry name" value="ANAPC10"/>
    <property type="match status" value="1"/>
</dbReference>